<gene>
    <name evidence="3" type="ORF">KZY68_03425</name>
</gene>
<sequence length="227" mass="25262">MQRAMLLLIMLATMIGMKAQTDDEYLMEVGGGLGIMGYLGDYNNMLTRDLQPMMTVFVRRNLNAYMALRLDASIGTLKGNERDVRTIYPSSSASPYHFSNKLTDVSLMYEYNFWPYGTGKDYYGAKRLTPFLFVGVGGTYASGDGTNVFTANIPIGVGLKYKIGTRVNAGITWAMHFAMSDKLDGRKDPYGITSSGIFKNKDCYSALQLTLSYSFMPKCTTCNKDIK</sequence>
<dbReference type="RefSeq" id="WP_219427424.1">
    <property type="nucleotide sequence ID" value="NZ_JAHXRD010000004.1"/>
</dbReference>
<keyword evidence="1" id="KW-0732">Signal</keyword>
<reference evidence="3" key="1">
    <citation type="submission" date="2021-07" db="EMBL/GenBank/DDBJ databases">
        <title>Genomic diversity and antimicrobial resistance of Prevotella spp. isolated from chronic lung disease airways.</title>
        <authorList>
            <person name="Webb K.A."/>
            <person name="Olagoke O.S."/>
            <person name="Baird T."/>
            <person name="Neill J."/>
            <person name="Pham A."/>
            <person name="Wells T.J."/>
            <person name="Ramsay K.A."/>
            <person name="Bell S.C."/>
            <person name="Sarovich D.S."/>
            <person name="Price E.P."/>
        </authorList>
    </citation>
    <scope>NUCLEOTIDE SEQUENCE</scope>
    <source>
        <strain evidence="3">SCHI0047.S.3</strain>
    </source>
</reference>
<evidence type="ECO:0000313" key="3">
    <source>
        <dbReference type="EMBL" id="MBW4865088.1"/>
    </source>
</evidence>
<name>A0AAW4NJ65_9BACT</name>
<feature type="chain" id="PRO_5043318936" evidence="1">
    <location>
        <begin position="20"/>
        <end position="227"/>
    </location>
</feature>
<feature type="domain" description="DUF6089" evidence="2">
    <location>
        <begin position="3"/>
        <end position="223"/>
    </location>
</feature>
<dbReference type="AlphaFoldDB" id="A0AAW4NJ65"/>
<dbReference type="Pfam" id="PF19573">
    <property type="entry name" value="DUF6089"/>
    <property type="match status" value="1"/>
</dbReference>
<evidence type="ECO:0000313" key="4">
    <source>
        <dbReference type="Proteomes" id="UP001196873"/>
    </source>
</evidence>
<organism evidence="3 4">
    <name type="scientific">Segatella salivae</name>
    <dbReference type="NCBI Taxonomy" id="228604"/>
    <lineage>
        <taxon>Bacteria</taxon>
        <taxon>Pseudomonadati</taxon>
        <taxon>Bacteroidota</taxon>
        <taxon>Bacteroidia</taxon>
        <taxon>Bacteroidales</taxon>
        <taxon>Prevotellaceae</taxon>
        <taxon>Segatella</taxon>
    </lineage>
</organism>
<accession>A0AAW4NJ65</accession>
<feature type="signal peptide" evidence="1">
    <location>
        <begin position="1"/>
        <end position="19"/>
    </location>
</feature>
<dbReference type="InterPro" id="IPR045743">
    <property type="entry name" value="DUF6089"/>
</dbReference>
<dbReference type="Proteomes" id="UP001196873">
    <property type="component" value="Unassembled WGS sequence"/>
</dbReference>
<comment type="caution">
    <text evidence="3">The sequence shown here is derived from an EMBL/GenBank/DDBJ whole genome shotgun (WGS) entry which is preliminary data.</text>
</comment>
<evidence type="ECO:0000256" key="1">
    <source>
        <dbReference type="SAM" id="SignalP"/>
    </source>
</evidence>
<evidence type="ECO:0000259" key="2">
    <source>
        <dbReference type="Pfam" id="PF19573"/>
    </source>
</evidence>
<proteinExistence type="predicted"/>
<protein>
    <submittedName>
        <fullName evidence="3">Porin family protein</fullName>
    </submittedName>
</protein>
<dbReference type="EMBL" id="JAHXRF010000004">
    <property type="protein sequence ID" value="MBW4865088.1"/>
    <property type="molecule type" value="Genomic_DNA"/>
</dbReference>